<feature type="region of interest" description="Disordered" evidence="1">
    <location>
        <begin position="1"/>
        <end position="36"/>
    </location>
</feature>
<sequence>MARGAQQLGLEENASGDGGHGPWNPNPRVEPSAFAR</sequence>
<evidence type="ECO:0000313" key="2">
    <source>
        <dbReference type="EMBL" id="JAD47947.1"/>
    </source>
</evidence>
<dbReference type="EMBL" id="GBRH01249948">
    <property type="protein sequence ID" value="JAD47947.1"/>
    <property type="molecule type" value="Transcribed_RNA"/>
</dbReference>
<organism evidence="2">
    <name type="scientific">Arundo donax</name>
    <name type="common">Giant reed</name>
    <name type="synonym">Donax arundinaceus</name>
    <dbReference type="NCBI Taxonomy" id="35708"/>
    <lineage>
        <taxon>Eukaryota</taxon>
        <taxon>Viridiplantae</taxon>
        <taxon>Streptophyta</taxon>
        <taxon>Embryophyta</taxon>
        <taxon>Tracheophyta</taxon>
        <taxon>Spermatophyta</taxon>
        <taxon>Magnoliopsida</taxon>
        <taxon>Liliopsida</taxon>
        <taxon>Poales</taxon>
        <taxon>Poaceae</taxon>
        <taxon>PACMAD clade</taxon>
        <taxon>Arundinoideae</taxon>
        <taxon>Arundineae</taxon>
        <taxon>Arundo</taxon>
    </lineage>
</organism>
<reference evidence="2" key="2">
    <citation type="journal article" date="2015" name="Data Brief">
        <title>Shoot transcriptome of the giant reed, Arundo donax.</title>
        <authorList>
            <person name="Barrero R.A."/>
            <person name="Guerrero F.D."/>
            <person name="Moolhuijzen P."/>
            <person name="Goolsby J.A."/>
            <person name="Tidwell J."/>
            <person name="Bellgard S.E."/>
            <person name="Bellgard M.I."/>
        </authorList>
    </citation>
    <scope>NUCLEOTIDE SEQUENCE</scope>
    <source>
        <tissue evidence="2">Shoot tissue taken approximately 20 cm above the soil surface</tissue>
    </source>
</reference>
<proteinExistence type="predicted"/>
<protein>
    <submittedName>
        <fullName evidence="2">Uncharacterized protein</fullName>
    </submittedName>
</protein>
<name>A0A0A9ALH9_ARUDO</name>
<reference evidence="2" key="1">
    <citation type="submission" date="2014-09" db="EMBL/GenBank/DDBJ databases">
        <authorList>
            <person name="Magalhaes I.L.F."/>
            <person name="Oliveira U."/>
            <person name="Santos F.R."/>
            <person name="Vidigal T.H.D.A."/>
            <person name="Brescovit A.D."/>
            <person name="Santos A.J."/>
        </authorList>
    </citation>
    <scope>NUCLEOTIDE SEQUENCE</scope>
    <source>
        <tissue evidence="2">Shoot tissue taken approximately 20 cm above the soil surface</tissue>
    </source>
</reference>
<dbReference type="AlphaFoldDB" id="A0A0A9ALH9"/>
<evidence type="ECO:0000256" key="1">
    <source>
        <dbReference type="SAM" id="MobiDB-lite"/>
    </source>
</evidence>
<accession>A0A0A9ALH9</accession>